<organism evidence="2 3">
    <name type="scientific">Knipowitschia caucasica</name>
    <name type="common">Caucasian dwarf goby</name>
    <name type="synonym">Pomatoschistus caucasicus</name>
    <dbReference type="NCBI Taxonomy" id="637954"/>
    <lineage>
        <taxon>Eukaryota</taxon>
        <taxon>Metazoa</taxon>
        <taxon>Chordata</taxon>
        <taxon>Craniata</taxon>
        <taxon>Vertebrata</taxon>
        <taxon>Euteleostomi</taxon>
        <taxon>Actinopterygii</taxon>
        <taxon>Neopterygii</taxon>
        <taxon>Teleostei</taxon>
        <taxon>Neoteleostei</taxon>
        <taxon>Acanthomorphata</taxon>
        <taxon>Gobiaria</taxon>
        <taxon>Gobiiformes</taxon>
        <taxon>Gobioidei</taxon>
        <taxon>Gobiidae</taxon>
        <taxon>Gobiinae</taxon>
        <taxon>Knipowitschia</taxon>
    </lineage>
</organism>
<evidence type="ECO:0000313" key="2">
    <source>
        <dbReference type="EMBL" id="CAL1593348.1"/>
    </source>
</evidence>
<sequence>MGSCHFPVTPVTPFLPSLPLSPAPKPISVPQASTRPRLEALLPLCLFCLGPLCNSNHPWAPRNPPYPPHPPPSPRSTHTPPYRTHVPAQLL</sequence>
<proteinExistence type="predicted"/>
<evidence type="ECO:0000313" key="3">
    <source>
        <dbReference type="Proteomes" id="UP001497482"/>
    </source>
</evidence>
<dbReference type="Proteomes" id="UP001497482">
    <property type="component" value="Chromosome 2"/>
</dbReference>
<protein>
    <submittedName>
        <fullName evidence="2">Uncharacterized protein</fullName>
    </submittedName>
</protein>
<evidence type="ECO:0000256" key="1">
    <source>
        <dbReference type="SAM" id="MobiDB-lite"/>
    </source>
</evidence>
<feature type="compositionally biased region" description="Low complexity" evidence="1">
    <location>
        <begin position="75"/>
        <end position="85"/>
    </location>
</feature>
<accession>A0AAV2KXE6</accession>
<feature type="compositionally biased region" description="Low complexity" evidence="1">
    <location>
        <begin position="1"/>
        <end position="18"/>
    </location>
</feature>
<feature type="region of interest" description="Disordered" evidence="1">
    <location>
        <begin position="1"/>
        <end position="31"/>
    </location>
</feature>
<dbReference type="EMBL" id="OZ035824">
    <property type="protein sequence ID" value="CAL1593348.1"/>
    <property type="molecule type" value="Genomic_DNA"/>
</dbReference>
<keyword evidence="3" id="KW-1185">Reference proteome</keyword>
<feature type="compositionally biased region" description="Pro residues" evidence="1">
    <location>
        <begin position="61"/>
        <end position="74"/>
    </location>
</feature>
<reference evidence="2 3" key="1">
    <citation type="submission" date="2024-04" db="EMBL/GenBank/DDBJ databases">
        <authorList>
            <person name="Waldvogel A.-M."/>
            <person name="Schoenle A."/>
        </authorList>
    </citation>
    <scope>NUCLEOTIDE SEQUENCE [LARGE SCALE GENOMIC DNA]</scope>
</reference>
<dbReference type="AlphaFoldDB" id="A0AAV2KXE6"/>
<gene>
    <name evidence="2" type="ORF">KC01_LOCUS22466</name>
</gene>
<name>A0AAV2KXE6_KNICA</name>
<feature type="region of interest" description="Disordered" evidence="1">
    <location>
        <begin position="60"/>
        <end position="91"/>
    </location>
</feature>